<dbReference type="PANTHER" id="PTHR40099:SF1">
    <property type="entry name" value="ACETOLACTATE SYNTHASE, SMALL SUBUNIT"/>
    <property type="match status" value="1"/>
</dbReference>
<keyword evidence="3" id="KW-1185">Reference proteome</keyword>
<dbReference type="eggNOG" id="COG4747">
    <property type="taxonomic scope" value="Bacteria"/>
</dbReference>
<proteinExistence type="predicted"/>
<name>A0A075WW23_9BACT</name>
<dbReference type="SUPFAM" id="SSF55021">
    <property type="entry name" value="ACT-like"/>
    <property type="match status" value="2"/>
</dbReference>
<dbReference type="KEGG" id="tcm:HL41_08560"/>
<dbReference type="PANTHER" id="PTHR40099">
    <property type="entry name" value="ACETOLACTATE SYNTHASE, SMALL SUBUNIT"/>
    <property type="match status" value="1"/>
</dbReference>
<dbReference type="Proteomes" id="UP000028481">
    <property type="component" value="Chromosome"/>
</dbReference>
<feature type="domain" description="ACT" evidence="1">
    <location>
        <begin position="72"/>
        <end position="139"/>
    </location>
</feature>
<dbReference type="Pfam" id="PF19571">
    <property type="entry name" value="ACT_8"/>
    <property type="match status" value="1"/>
</dbReference>
<gene>
    <name evidence="2" type="ORF">HL41_08560</name>
</gene>
<dbReference type="RefSeq" id="WP_038061338.1">
    <property type="nucleotide sequence ID" value="NZ_CP008796.1"/>
</dbReference>
<protein>
    <submittedName>
        <fullName evidence="2">Acetolactate synthase</fullName>
    </submittedName>
</protein>
<dbReference type="CDD" id="cd04882">
    <property type="entry name" value="ACT_Bt0572_2"/>
    <property type="match status" value="1"/>
</dbReference>
<accession>A0A075WW23</accession>
<dbReference type="InterPro" id="IPR045739">
    <property type="entry name" value="ACT_dom_pair"/>
</dbReference>
<dbReference type="Gene3D" id="3.30.2130.10">
    <property type="entry name" value="VC0802-like"/>
    <property type="match status" value="1"/>
</dbReference>
<organism evidence="2 3">
    <name type="scientific">Thermodesulfobacterium commune DSM 2178</name>
    <dbReference type="NCBI Taxonomy" id="289377"/>
    <lineage>
        <taxon>Bacteria</taxon>
        <taxon>Pseudomonadati</taxon>
        <taxon>Thermodesulfobacteriota</taxon>
        <taxon>Thermodesulfobacteria</taxon>
        <taxon>Thermodesulfobacteriales</taxon>
        <taxon>Thermodesulfobacteriaceae</taxon>
        <taxon>Thermodesulfobacterium</taxon>
    </lineage>
</organism>
<dbReference type="STRING" id="289377.HL41_08560"/>
<dbReference type="EMBL" id="CP008796">
    <property type="protein sequence ID" value="AIH04693.1"/>
    <property type="molecule type" value="Genomic_DNA"/>
</dbReference>
<dbReference type="PROSITE" id="PS51671">
    <property type="entry name" value="ACT"/>
    <property type="match status" value="1"/>
</dbReference>
<evidence type="ECO:0000313" key="2">
    <source>
        <dbReference type="EMBL" id="AIH04693.1"/>
    </source>
</evidence>
<dbReference type="PaxDb" id="289377-HL41_08560"/>
<evidence type="ECO:0000259" key="1">
    <source>
        <dbReference type="PROSITE" id="PS51671"/>
    </source>
</evidence>
<dbReference type="OrthoDB" id="9790662at2"/>
<evidence type="ECO:0000313" key="3">
    <source>
        <dbReference type="Proteomes" id="UP000028481"/>
    </source>
</evidence>
<reference evidence="2 3" key="1">
    <citation type="journal article" date="2015" name="Genome Announc.">
        <title>Genome Sequence of a Sulfate-Reducing Thermophilic Bacterium, Thermodesulfobacterium commune DSM 2178T (Phylum Thermodesulfobacteria).</title>
        <authorList>
            <person name="Bhatnagar S."/>
            <person name="Badger J.H."/>
            <person name="Madupu R."/>
            <person name="Khouri H.M."/>
            <person name="O'Connor E.M."/>
            <person name="Robb F.T."/>
            <person name="Ward N.L."/>
            <person name="Eisen J.A."/>
        </authorList>
    </citation>
    <scope>NUCLEOTIDE SEQUENCE [LARGE SCALE GENOMIC DNA]</scope>
    <source>
        <strain evidence="2 3">DSM 2178</strain>
    </source>
</reference>
<dbReference type="InterPro" id="IPR002912">
    <property type="entry name" value="ACT_dom"/>
</dbReference>
<dbReference type="InterPro" id="IPR045865">
    <property type="entry name" value="ACT-like_dom_sf"/>
</dbReference>
<sequence>MYKVEIISIFVENKPGKLEKITKLLAEANINILGFSITDAKDFGIIKFLVDKPHEAYELFKKNGFVVALNPALGIEMKDKPGGLYEVVKFISSKGINIENALVYVAESREKAYFIFEVENFEEVLEKLKDNGFELLKLV</sequence>
<dbReference type="AlphaFoldDB" id="A0A075WW23"/>
<dbReference type="HOGENOM" id="CLU_136790_2_1_0"/>